<dbReference type="Proteomes" id="UP000070457">
    <property type="component" value="Unassembled WGS sequence"/>
</dbReference>
<evidence type="ECO:0000256" key="1">
    <source>
        <dbReference type="SAM" id="MobiDB-lite"/>
    </source>
</evidence>
<name>A0A136LYX2_9BACT</name>
<feature type="region of interest" description="Disordered" evidence="1">
    <location>
        <begin position="249"/>
        <end position="268"/>
    </location>
</feature>
<feature type="compositionally biased region" description="Basic and acidic residues" evidence="1">
    <location>
        <begin position="249"/>
        <end position="261"/>
    </location>
</feature>
<sequence>MTAEGKTLTQTRETASILEQRAREFITERERMFEGLATISWSYDEDPQTQLPRIDRSSKRVLLPVLSGVLKEGFDAVERGEDRYDYEVMHAYLSHVRDNIMTADRMRRRLPEQGKISDEDYAEFMDSKYSKYALKYTAVSLGNIVDTLFRDDDTSLVMTPGALDAILDFSREAGMEIDDFADDLNTIPLPNAGDGQNVTRPDVFSTQNIQQLDLKTIDRALEERTITPEEHDRLTKQIKGHYARKLIEHLKKDEKEEENKPTAEPAAV</sequence>
<dbReference type="AlphaFoldDB" id="A0A136LYX2"/>
<gene>
    <name evidence="2" type="ORF">TR69_WS6001000866</name>
</gene>
<reference evidence="2 3" key="1">
    <citation type="submission" date="2015-02" db="EMBL/GenBank/DDBJ databases">
        <title>Improved understanding of the partial-nitritation anammox process through 23 genomes representing the majority of the microbial community.</title>
        <authorList>
            <person name="Speth D.R."/>
            <person name="In T Zandt M."/>
            <person name="Guerrero Cruz S."/>
            <person name="Jetten M.S."/>
            <person name="Dutilh B.E."/>
        </authorList>
    </citation>
    <scope>NUCLEOTIDE SEQUENCE [LARGE SCALE GENOMIC DNA]</scope>
    <source>
        <strain evidence="2">OLB20</strain>
    </source>
</reference>
<accession>A0A136LYX2</accession>
<proteinExistence type="predicted"/>
<organism evidence="2 3">
    <name type="scientific">candidate division WS6 bacterium OLB20</name>
    <dbReference type="NCBI Taxonomy" id="1617426"/>
    <lineage>
        <taxon>Bacteria</taxon>
        <taxon>Candidatus Dojkabacteria</taxon>
    </lineage>
</organism>
<dbReference type="EMBL" id="JYNZ01000003">
    <property type="protein sequence ID" value="KXK26845.1"/>
    <property type="molecule type" value="Genomic_DNA"/>
</dbReference>
<evidence type="ECO:0000313" key="2">
    <source>
        <dbReference type="EMBL" id="KXK26845.1"/>
    </source>
</evidence>
<evidence type="ECO:0000313" key="3">
    <source>
        <dbReference type="Proteomes" id="UP000070457"/>
    </source>
</evidence>
<dbReference type="STRING" id="1617426.TR69_WS6001000866"/>
<protein>
    <submittedName>
        <fullName evidence="2">Uncharacterized protein</fullName>
    </submittedName>
</protein>
<comment type="caution">
    <text evidence="2">The sequence shown here is derived from an EMBL/GenBank/DDBJ whole genome shotgun (WGS) entry which is preliminary data.</text>
</comment>